<gene>
    <name evidence="2" type="ORF">F6X54_11955</name>
</gene>
<feature type="region of interest" description="Disordered" evidence="1">
    <location>
        <begin position="386"/>
        <end position="410"/>
    </location>
</feature>
<dbReference type="EMBL" id="WAAR01000043">
    <property type="protein sequence ID" value="KAB1115870.1"/>
    <property type="molecule type" value="Genomic_DNA"/>
</dbReference>
<comment type="caution">
    <text evidence="2">The sequence shown here is derived from an EMBL/GenBank/DDBJ whole genome shotgun (WGS) entry which is preliminary data.</text>
</comment>
<accession>A0ABQ6UHV6</accession>
<organism evidence="2 3">
    <name type="scientific">Micromonospora aurantiaca</name>
    <name type="common">nom. illeg.</name>
    <dbReference type="NCBI Taxonomy" id="47850"/>
    <lineage>
        <taxon>Bacteria</taxon>
        <taxon>Bacillati</taxon>
        <taxon>Actinomycetota</taxon>
        <taxon>Actinomycetes</taxon>
        <taxon>Micromonosporales</taxon>
        <taxon>Micromonosporaceae</taxon>
        <taxon>Micromonospora</taxon>
    </lineage>
</organism>
<evidence type="ECO:0000313" key="3">
    <source>
        <dbReference type="Proteomes" id="UP000471364"/>
    </source>
</evidence>
<reference evidence="2 3" key="1">
    <citation type="submission" date="2019-09" db="EMBL/GenBank/DDBJ databases">
        <title>High taxonomic diversity of Micromonospora strains isolated from Medicago sativa nodules in different geographical locations.</title>
        <authorList>
            <person name="Martinez-Hidalgo P."/>
            <person name="Flores-Felix J.D."/>
            <person name="Velazquez E."/>
            <person name="Brau L."/>
            <person name="Trujillo M.E."/>
            <person name="Martinez-Molina E."/>
        </authorList>
    </citation>
    <scope>NUCLEOTIDE SEQUENCE [LARGE SCALE GENOMIC DNA]</scope>
    <source>
        <strain evidence="2 3">ALFB5</strain>
    </source>
</reference>
<evidence type="ECO:0000313" key="2">
    <source>
        <dbReference type="EMBL" id="KAB1115870.1"/>
    </source>
</evidence>
<dbReference type="RefSeq" id="WP_151012668.1">
    <property type="nucleotide sequence ID" value="NZ_WAAR01000043.1"/>
</dbReference>
<protein>
    <submittedName>
        <fullName evidence="2">Uncharacterized protein</fullName>
    </submittedName>
</protein>
<evidence type="ECO:0000256" key="1">
    <source>
        <dbReference type="SAM" id="MobiDB-lite"/>
    </source>
</evidence>
<dbReference type="Proteomes" id="UP000471364">
    <property type="component" value="Unassembled WGS sequence"/>
</dbReference>
<name>A0ABQ6UHV6_9ACTN</name>
<sequence length="410" mass="44743">MLWWLIGLGLSVLAVVALARATVLRIFTRDLAPGARYEPPEVTNPAILRRMKTVAIAQHGNVVLHSGYDPFLGSGHVVRAWSVAMELKRDRGPDGHRPTVTDPVAVDPVALNRHVKRRLAALGSMELPAHERMTGLVLRDQVVASGAQWRNYPLIDAGGRQPFSHASPQAVEAIIRAPQPSVRHFLRASVGADIREATGNAGDVIMPAEYQNVVVSTFTHIAVEGGMLYVESVSTVLGPIREKFLDLDQHVASDGTWWEPFREALRLFGAAILTAPVRLVRTVVRAIGANRRMTRADRETEQLPRYDFGARAEVRQLASASRPVTYLQRLDAEKYSKLMERRVSEAVLGYLAGQGIDTSEYEARMNVFNNHGVFIRGDNHGPAAAGPGATALLDNGGGKRKAKSNDAGGR</sequence>
<keyword evidence="3" id="KW-1185">Reference proteome</keyword>
<proteinExistence type="predicted"/>